<sequence>MNENRKYMDYNDNDKCSFFRTQRCEKQRFGIVNLHKVPLYSVQMRICVCASNRTEEVDRSNCKNVFAL</sequence>
<reference evidence="1 2" key="1">
    <citation type="submission" date="2019-02" db="EMBL/GenBank/DDBJ databases">
        <title>Deep-cultivation of Planctomycetes and their phenomic and genomic characterization uncovers novel biology.</title>
        <authorList>
            <person name="Wiegand S."/>
            <person name="Jogler M."/>
            <person name="Boedeker C."/>
            <person name="Pinto D."/>
            <person name="Vollmers J."/>
            <person name="Rivas-Marin E."/>
            <person name="Kohn T."/>
            <person name="Peeters S.H."/>
            <person name="Heuer A."/>
            <person name="Rast P."/>
            <person name="Oberbeckmann S."/>
            <person name="Bunk B."/>
            <person name="Jeske O."/>
            <person name="Meyerdierks A."/>
            <person name="Storesund J.E."/>
            <person name="Kallscheuer N."/>
            <person name="Luecker S."/>
            <person name="Lage O.M."/>
            <person name="Pohl T."/>
            <person name="Merkel B.J."/>
            <person name="Hornburger P."/>
            <person name="Mueller R.-W."/>
            <person name="Bruemmer F."/>
            <person name="Labrenz M."/>
            <person name="Spormann A.M."/>
            <person name="Op Den Camp H."/>
            <person name="Overmann J."/>
            <person name="Amann R."/>
            <person name="Jetten M.S.M."/>
            <person name="Mascher T."/>
            <person name="Medema M.H."/>
            <person name="Devos D.P."/>
            <person name="Kaster A.-K."/>
            <person name="Ovreas L."/>
            <person name="Rohde M."/>
            <person name="Galperin M.Y."/>
            <person name="Jogler C."/>
        </authorList>
    </citation>
    <scope>NUCLEOTIDE SEQUENCE [LARGE SCALE GENOMIC DNA]</scope>
    <source>
        <strain evidence="1 2">CA13</strain>
    </source>
</reference>
<dbReference type="AlphaFoldDB" id="A0A5C5YVN5"/>
<gene>
    <name evidence="1" type="ORF">CA13_04420</name>
</gene>
<dbReference type="EMBL" id="SJPJ01000001">
    <property type="protein sequence ID" value="TWT79045.1"/>
    <property type="molecule type" value="Genomic_DNA"/>
</dbReference>
<keyword evidence="2" id="KW-1185">Reference proteome</keyword>
<comment type="caution">
    <text evidence="1">The sequence shown here is derived from an EMBL/GenBank/DDBJ whole genome shotgun (WGS) entry which is preliminary data.</text>
</comment>
<dbReference type="Proteomes" id="UP000315010">
    <property type="component" value="Unassembled WGS sequence"/>
</dbReference>
<evidence type="ECO:0000313" key="2">
    <source>
        <dbReference type="Proteomes" id="UP000315010"/>
    </source>
</evidence>
<protein>
    <submittedName>
        <fullName evidence="1">Uncharacterized protein</fullName>
    </submittedName>
</protein>
<organism evidence="1 2">
    <name type="scientific">Novipirellula herctigrandis</name>
    <dbReference type="NCBI Taxonomy" id="2527986"/>
    <lineage>
        <taxon>Bacteria</taxon>
        <taxon>Pseudomonadati</taxon>
        <taxon>Planctomycetota</taxon>
        <taxon>Planctomycetia</taxon>
        <taxon>Pirellulales</taxon>
        <taxon>Pirellulaceae</taxon>
        <taxon>Novipirellula</taxon>
    </lineage>
</organism>
<name>A0A5C5YVN5_9BACT</name>
<proteinExistence type="predicted"/>
<evidence type="ECO:0000313" key="1">
    <source>
        <dbReference type="EMBL" id="TWT79045.1"/>
    </source>
</evidence>
<accession>A0A5C5YVN5</accession>